<dbReference type="Pfam" id="PF13298">
    <property type="entry name" value="LigD_N"/>
    <property type="match status" value="1"/>
</dbReference>
<dbReference type="InterPro" id="IPR014144">
    <property type="entry name" value="LigD_PE_domain"/>
</dbReference>
<feature type="region of interest" description="Disordered" evidence="1">
    <location>
        <begin position="1"/>
        <end position="22"/>
    </location>
</feature>
<evidence type="ECO:0000256" key="1">
    <source>
        <dbReference type="SAM" id="MobiDB-lite"/>
    </source>
</evidence>
<feature type="domain" description="DNA ligase D 3'-phosphoesterase" evidence="2">
    <location>
        <begin position="23"/>
        <end position="81"/>
    </location>
</feature>
<comment type="caution">
    <text evidence="3">The sequence shown here is derived from an EMBL/GenBank/DDBJ whole genome shotgun (WGS) entry which is preliminary data.</text>
</comment>
<evidence type="ECO:0000259" key="2">
    <source>
        <dbReference type="Pfam" id="PF13298"/>
    </source>
</evidence>
<gene>
    <name evidence="3" type="ORF">LCGC14_3165980</name>
</gene>
<accession>A0A0F8YAC4</accession>
<dbReference type="EMBL" id="LAZR01070112">
    <property type="protein sequence ID" value="KKK45126.1"/>
    <property type="molecule type" value="Genomic_DNA"/>
</dbReference>
<proteinExistence type="predicted"/>
<name>A0A0F8YAC4_9ZZZZ</name>
<feature type="compositionally biased region" description="Basic and acidic residues" evidence="1">
    <location>
        <begin position="7"/>
        <end position="22"/>
    </location>
</feature>
<organism evidence="3">
    <name type="scientific">marine sediment metagenome</name>
    <dbReference type="NCBI Taxonomy" id="412755"/>
    <lineage>
        <taxon>unclassified sequences</taxon>
        <taxon>metagenomes</taxon>
        <taxon>ecological metagenomes</taxon>
    </lineage>
</organism>
<feature type="non-terminal residue" evidence="3">
    <location>
        <position position="1"/>
    </location>
</feature>
<protein>
    <recommendedName>
        <fullName evidence="2">DNA ligase D 3'-phosphoesterase domain-containing protein</fullName>
    </recommendedName>
</protein>
<evidence type="ECO:0000313" key="3">
    <source>
        <dbReference type="EMBL" id="KKK45126.1"/>
    </source>
</evidence>
<dbReference type="AlphaFoldDB" id="A0A0F8YAC4"/>
<reference evidence="3" key="1">
    <citation type="journal article" date="2015" name="Nature">
        <title>Complex archaea that bridge the gap between prokaryotes and eukaryotes.</title>
        <authorList>
            <person name="Spang A."/>
            <person name="Saw J.H."/>
            <person name="Jorgensen S.L."/>
            <person name="Zaremba-Niedzwiedzka K."/>
            <person name="Martijn J."/>
            <person name="Lind A.E."/>
            <person name="van Eijk R."/>
            <person name="Schleper C."/>
            <person name="Guy L."/>
            <person name="Ettema T.J."/>
        </authorList>
    </citation>
    <scope>NUCLEOTIDE SEQUENCE</scope>
</reference>
<sequence>TGETDTYDSKRPETNEPRGTGERVLRSFVIPKHRLPEIDEKLLVIQTEDHPWDYRNFDGHIEQGYGKGPVKLLFCGEVEIRVFRPTKIEFLYDEMLYNLFYVRPMKKWMITQKRDITAILRKIREKNAK</sequence>